<dbReference type="OrthoDB" id="4453346at2"/>
<organism evidence="2 3">
    <name type="scientific">Amycolatopsis acidicola</name>
    <dbReference type="NCBI Taxonomy" id="2596893"/>
    <lineage>
        <taxon>Bacteria</taxon>
        <taxon>Bacillati</taxon>
        <taxon>Actinomycetota</taxon>
        <taxon>Actinomycetes</taxon>
        <taxon>Pseudonocardiales</taxon>
        <taxon>Pseudonocardiaceae</taxon>
        <taxon>Amycolatopsis</taxon>
    </lineage>
</organism>
<dbReference type="InterPro" id="IPR034660">
    <property type="entry name" value="DinB/YfiT-like"/>
</dbReference>
<reference evidence="2" key="1">
    <citation type="submission" date="2019-09" db="EMBL/GenBank/DDBJ databases">
        <authorList>
            <person name="Teo W.F.A."/>
            <person name="Duangmal K."/>
        </authorList>
    </citation>
    <scope>NUCLEOTIDE SEQUENCE [LARGE SCALE GENOMIC DNA]</scope>
    <source>
        <strain evidence="2">K81G1</strain>
    </source>
</reference>
<dbReference type="Proteomes" id="UP000319769">
    <property type="component" value="Unassembled WGS sequence"/>
</dbReference>
<evidence type="ECO:0000313" key="3">
    <source>
        <dbReference type="Proteomes" id="UP000319769"/>
    </source>
</evidence>
<dbReference type="EMBL" id="VMNW02000090">
    <property type="protein sequence ID" value="KAA9152220.1"/>
    <property type="molecule type" value="Genomic_DNA"/>
</dbReference>
<keyword evidence="3" id="KW-1185">Reference proteome</keyword>
<dbReference type="Pfam" id="PF11716">
    <property type="entry name" value="MDMPI_N"/>
    <property type="match status" value="1"/>
</dbReference>
<proteinExistence type="predicted"/>
<evidence type="ECO:0000259" key="1">
    <source>
        <dbReference type="Pfam" id="PF11716"/>
    </source>
</evidence>
<dbReference type="SUPFAM" id="SSF109854">
    <property type="entry name" value="DinB/YfiT-like putative metalloenzymes"/>
    <property type="match status" value="1"/>
</dbReference>
<feature type="domain" description="Mycothiol-dependent maleylpyruvate isomerase metal-binding" evidence="1">
    <location>
        <begin position="14"/>
        <end position="129"/>
    </location>
</feature>
<name>A0A5N0UNJ7_9PSEU</name>
<dbReference type="RefSeq" id="WP_144753581.1">
    <property type="nucleotide sequence ID" value="NZ_VMNW02000090.1"/>
</dbReference>
<dbReference type="GO" id="GO:0046872">
    <property type="term" value="F:metal ion binding"/>
    <property type="evidence" value="ECO:0007669"/>
    <property type="project" value="InterPro"/>
</dbReference>
<dbReference type="AlphaFoldDB" id="A0A5N0UNJ7"/>
<accession>A0A5N0UNJ7</accession>
<sequence>MDANFLLSTAGTCAEFLSAHLDGDWSAKVPDLDYTVAGVVAHIGDCLRSYSFDLAAGPTELSTMDGDVRPESAPGELVVTLGTTAKVLAAVVAASSPESRGWHPAGLADPSGFAAMGCDELLVHTYDAARGLGVAFAPPPRLAAATVYRLFPWVPTDTDPWPTLLWANGRAPLDDRPRLTKWTWHCAPLTEWDGSAPIA</sequence>
<comment type="caution">
    <text evidence="2">The sequence shown here is derived from an EMBL/GenBank/DDBJ whole genome shotgun (WGS) entry which is preliminary data.</text>
</comment>
<dbReference type="InterPro" id="IPR024344">
    <property type="entry name" value="MDMPI_metal-binding"/>
</dbReference>
<protein>
    <recommendedName>
        <fullName evidence="1">Mycothiol-dependent maleylpyruvate isomerase metal-binding domain-containing protein</fullName>
    </recommendedName>
</protein>
<gene>
    <name evidence="2" type="ORF">FPZ12_037235</name>
</gene>
<evidence type="ECO:0000313" key="2">
    <source>
        <dbReference type="EMBL" id="KAA9152220.1"/>
    </source>
</evidence>